<dbReference type="OrthoDB" id="31527at2"/>
<evidence type="ECO:0000313" key="2">
    <source>
        <dbReference type="EMBL" id="ADH64865.1"/>
    </source>
</evidence>
<keyword evidence="3" id="KW-1185">Reference proteome</keyword>
<proteinExistence type="predicted"/>
<sequence>MPLLELSPSDQYLIASGDTPLLEVWEALPLGLFPPFPPVELPGGLNGLLQRGGFGQTFFFGAEVLGLTLKTPQGRTVQAGGQVVKNVQGYDLVRPFVGSFGALGEAVSVTLRLRPGRASVFLRRPLEPTPEAPSGWPPSYLRERTPPEVGVQPRFLWQHESTLFAFHFGHPKEVERFRQAFGGEVMDSPVDYSRLFPHGMGVGVGPLRDLRFSWADGGAKPPLPAVFQKLASAL</sequence>
<dbReference type="Gene3D" id="3.30.70.2560">
    <property type="match status" value="1"/>
</dbReference>
<evidence type="ECO:0000313" key="3">
    <source>
        <dbReference type="Proteomes" id="UP000001916"/>
    </source>
</evidence>
<dbReference type="Proteomes" id="UP000001916">
    <property type="component" value="Chromosome"/>
</dbReference>
<dbReference type="InterPro" id="IPR040948">
    <property type="entry name" value="DUF5639"/>
</dbReference>
<dbReference type="SUPFAM" id="SSF56176">
    <property type="entry name" value="FAD-binding/transporter-associated domain-like"/>
    <property type="match status" value="1"/>
</dbReference>
<accession>D7BDP5</accession>
<protein>
    <submittedName>
        <fullName evidence="2">Glycolate oxidase subunit GlcE</fullName>
    </submittedName>
</protein>
<dbReference type="InterPro" id="IPR016166">
    <property type="entry name" value="FAD-bd_PCMH"/>
</dbReference>
<dbReference type="Gene3D" id="3.30.465.10">
    <property type="match status" value="1"/>
</dbReference>
<organism evidence="2 3">
    <name type="scientific">Allomeiothermus silvanus (strain ATCC 700542 / DSM 9946 / NBRC 106475 / NCIMB 13440 / VI-R2)</name>
    <name type="common">Thermus silvanus</name>
    <dbReference type="NCBI Taxonomy" id="526227"/>
    <lineage>
        <taxon>Bacteria</taxon>
        <taxon>Thermotogati</taxon>
        <taxon>Deinococcota</taxon>
        <taxon>Deinococci</taxon>
        <taxon>Thermales</taxon>
        <taxon>Thermaceae</taxon>
        <taxon>Allomeiothermus</taxon>
    </lineage>
</organism>
<dbReference type="eggNOG" id="COG0277">
    <property type="taxonomic scope" value="Bacteria"/>
</dbReference>
<dbReference type="Pfam" id="PF18690">
    <property type="entry name" value="DUF5639"/>
    <property type="match status" value="1"/>
</dbReference>
<dbReference type="RefSeq" id="WP_013159396.1">
    <property type="nucleotide sequence ID" value="NC_014212.1"/>
</dbReference>
<dbReference type="KEGG" id="msv:Mesil_3027"/>
<dbReference type="GO" id="GO:0071949">
    <property type="term" value="F:FAD binding"/>
    <property type="evidence" value="ECO:0007669"/>
    <property type="project" value="InterPro"/>
</dbReference>
<name>D7BDP5_ALLS1</name>
<dbReference type="AlphaFoldDB" id="D7BDP5"/>
<dbReference type="EMBL" id="CP002042">
    <property type="protein sequence ID" value="ADH64865.1"/>
    <property type="molecule type" value="Genomic_DNA"/>
</dbReference>
<dbReference type="InterPro" id="IPR036318">
    <property type="entry name" value="FAD-bd_PCMH-like_sf"/>
</dbReference>
<reference evidence="2 3" key="1">
    <citation type="journal article" date="2010" name="Stand. Genomic Sci.">
        <title>Complete genome sequence of Meiothermus silvanus type strain (VI-R2).</title>
        <authorList>
            <person name="Sikorski J."/>
            <person name="Tindall B.J."/>
            <person name="Lowry S."/>
            <person name="Lucas S."/>
            <person name="Nolan M."/>
            <person name="Copeland A."/>
            <person name="Glavina Del Rio T."/>
            <person name="Tice H."/>
            <person name="Cheng J.F."/>
            <person name="Han C."/>
            <person name="Pitluck S."/>
            <person name="Liolios K."/>
            <person name="Ivanova N."/>
            <person name="Mavromatis K."/>
            <person name="Mikhailova N."/>
            <person name="Pati A."/>
            <person name="Goodwin L."/>
            <person name="Chen A."/>
            <person name="Palaniappan K."/>
            <person name="Land M."/>
            <person name="Hauser L."/>
            <person name="Chang Y.J."/>
            <person name="Jeffries C.D."/>
            <person name="Rohde M."/>
            <person name="Goker M."/>
            <person name="Woyke T."/>
            <person name="Bristow J."/>
            <person name="Eisen J.A."/>
            <person name="Markowitz V."/>
            <person name="Hugenholtz P."/>
            <person name="Kyrpides N.C."/>
            <person name="Klenk H.P."/>
            <person name="Lapidus A."/>
        </authorList>
    </citation>
    <scope>NUCLEOTIDE SEQUENCE [LARGE SCALE GENOMIC DNA]</scope>
    <source>
        <strain evidence="3">ATCC 700542 / DSM 9946 / VI-R2</strain>
    </source>
</reference>
<dbReference type="InterPro" id="IPR016169">
    <property type="entry name" value="FAD-bd_PCMH_sub2"/>
</dbReference>
<feature type="domain" description="FAD-binding PCMH-type" evidence="1">
    <location>
        <begin position="1"/>
        <end position="116"/>
    </location>
</feature>
<gene>
    <name evidence="2" type="ordered locus">Mesil_3027</name>
</gene>
<dbReference type="PROSITE" id="PS51387">
    <property type="entry name" value="FAD_PCMH"/>
    <property type="match status" value="1"/>
</dbReference>
<evidence type="ECO:0000259" key="1">
    <source>
        <dbReference type="PROSITE" id="PS51387"/>
    </source>
</evidence>
<dbReference type="STRING" id="526227.Mesil_3027"/>
<dbReference type="HOGENOM" id="CLU_1254692_0_0_0"/>